<proteinExistence type="predicted"/>
<comment type="caution">
    <text evidence="1">The sequence shown here is derived from an EMBL/GenBank/DDBJ whole genome shotgun (WGS) entry which is preliminary data.</text>
</comment>
<name>A0A2A2J2V7_9BILA</name>
<evidence type="ECO:0000313" key="1">
    <source>
        <dbReference type="EMBL" id="PAV56180.1"/>
    </source>
</evidence>
<protein>
    <submittedName>
        <fullName evidence="1">Uncharacterized protein</fullName>
    </submittedName>
</protein>
<dbReference type="EMBL" id="LIAE01010713">
    <property type="protein sequence ID" value="PAV56180.1"/>
    <property type="molecule type" value="Genomic_DNA"/>
</dbReference>
<dbReference type="Proteomes" id="UP000218231">
    <property type="component" value="Unassembled WGS sequence"/>
</dbReference>
<dbReference type="AlphaFoldDB" id="A0A2A2J2V7"/>
<organism evidence="1 2">
    <name type="scientific">Diploscapter pachys</name>
    <dbReference type="NCBI Taxonomy" id="2018661"/>
    <lineage>
        <taxon>Eukaryota</taxon>
        <taxon>Metazoa</taxon>
        <taxon>Ecdysozoa</taxon>
        <taxon>Nematoda</taxon>
        <taxon>Chromadorea</taxon>
        <taxon>Rhabditida</taxon>
        <taxon>Rhabditina</taxon>
        <taxon>Rhabditomorpha</taxon>
        <taxon>Rhabditoidea</taxon>
        <taxon>Rhabditidae</taxon>
        <taxon>Diploscapter</taxon>
    </lineage>
</organism>
<sequence length="80" mass="9248">MLDFNMLPQGGMKRVDMKIHQVNRDRERIPIGAESETKVTIRPNNRGVAKERTRARNLMSEYSQLADMIQASRCCLDQLN</sequence>
<evidence type="ECO:0000313" key="2">
    <source>
        <dbReference type="Proteomes" id="UP000218231"/>
    </source>
</evidence>
<accession>A0A2A2J2V7</accession>
<gene>
    <name evidence="1" type="ORF">WR25_09501</name>
</gene>
<reference evidence="1 2" key="1">
    <citation type="journal article" date="2017" name="Curr. Biol.">
        <title>Genome architecture and evolution of a unichromosomal asexual nematode.</title>
        <authorList>
            <person name="Fradin H."/>
            <person name="Zegar C."/>
            <person name="Gutwein M."/>
            <person name="Lucas J."/>
            <person name="Kovtun M."/>
            <person name="Corcoran D."/>
            <person name="Baugh L.R."/>
            <person name="Kiontke K."/>
            <person name="Gunsalus K."/>
            <person name="Fitch D.H."/>
            <person name="Piano F."/>
        </authorList>
    </citation>
    <scope>NUCLEOTIDE SEQUENCE [LARGE SCALE GENOMIC DNA]</scope>
    <source>
        <strain evidence="1">PF1309</strain>
    </source>
</reference>
<keyword evidence="2" id="KW-1185">Reference proteome</keyword>